<dbReference type="EMBL" id="VMNW02000026">
    <property type="protein sequence ID" value="KAA9159974.1"/>
    <property type="molecule type" value="Genomic_DNA"/>
</dbReference>
<dbReference type="Pfam" id="PF18029">
    <property type="entry name" value="Glyoxalase_6"/>
    <property type="match status" value="2"/>
</dbReference>
<protein>
    <submittedName>
        <fullName evidence="2">VOC family protein</fullName>
    </submittedName>
</protein>
<sequence length="211" mass="22717">MSTRLTGLLIEAREPAALAGFWAALLGWEAVGAETVRAPVSDGELELAFVPESGPKVGLNRLHLDLASTSPEAQRAKVSQAVELGARPKDIGQGAVPWDVLADPEDNEFCVLEPRPGYTTTEALAAIVVNSRDPLVQATFWEQATGWRIAARQPVIVGLRSPAGRGPWLEFLSTEEEKVRPNRFRLRVTATVGGDAKPETDPEGNEFVVVA</sequence>
<dbReference type="PANTHER" id="PTHR35908">
    <property type="entry name" value="HYPOTHETICAL FUSION PROTEIN"/>
    <property type="match status" value="1"/>
</dbReference>
<dbReference type="RefSeq" id="WP_144757725.1">
    <property type="nucleotide sequence ID" value="NZ_VMNW02000026.1"/>
</dbReference>
<dbReference type="InterPro" id="IPR041581">
    <property type="entry name" value="Glyoxalase_6"/>
</dbReference>
<dbReference type="InterPro" id="IPR029068">
    <property type="entry name" value="Glyas_Bleomycin-R_OHBP_Dase"/>
</dbReference>
<dbReference type="AlphaFoldDB" id="A0A5N0V2B5"/>
<evidence type="ECO:0000313" key="2">
    <source>
        <dbReference type="EMBL" id="KAA9159974.1"/>
    </source>
</evidence>
<name>A0A5N0V2B5_9PSEU</name>
<organism evidence="2 3">
    <name type="scientific">Amycolatopsis acidicola</name>
    <dbReference type="NCBI Taxonomy" id="2596893"/>
    <lineage>
        <taxon>Bacteria</taxon>
        <taxon>Bacillati</taxon>
        <taxon>Actinomycetota</taxon>
        <taxon>Actinomycetes</taxon>
        <taxon>Pseudonocardiales</taxon>
        <taxon>Pseudonocardiaceae</taxon>
        <taxon>Amycolatopsis</taxon>
    </lineage>
</organism>
<dbReference type="Proteomes" id="UP000319769">
    <property type="component" value="Unassembled WGS sequence"/>
</dbReference>
<feature type="domain" description="Glyoxalase-like" evidence="1">
    <location>
        <begin position="127"/>
        <end position="190"/>
    </location>
</feature>
<gene>
    <name evidence="2" type="ORF">FPZ12_018970</name>
</gene>
<comment type="caution">
    <text evidence="2">The sequence shown here is derived from an EMBL/GenBank/DDBJ whole genome shotgun (WGS) entry which is preliminary data.</text>
</comment>
<evidence type="ECO:0000313" key="3">
    <source>
        <dbReference type="Proteomes" id="UP000319769"/>
    </source>
</evidence>
<dbReference type="Gene3D" id="3.10.180.10">
    <property type="entry name" value="2,3-Dihydroxybiphenyl 1,2-Dioxygenase, domain 1"/>
    <property type="match status" value="2"/>
</dbReference>
<dbReference type="SUPFAM" id="SSF54593">
    <property type="entry name" value="Glyoxalase/Bleomycin resistance protein/Dihydroxybiphenyl dioxygenase"/>
    <property type="match status" value="1"/>
</dbReference>
<accession>A0A5N0V2B5</accession>
<keyword evidence="3" id="KW-1185">Reference proteome</keyword>
<dbReference type="OrthoDB" id="3212826at2"/>
<reference evidence="2" key="1">
    <citation type="submission" date="2019-09" db="EMBL/GenBank/DDBJ databases">
        <authorList>
            <person name="Teo W.F.A."/>
            <person name="Duangmal K."/>
        </authorList>
    </citation>
    <scope>NUCLEOTIDE SEQUENCE [LARGE SCALE GENOMIC DNA]</scope>
    <source>
        <strain evidence="2">K81G1</strain>
    </source>
</reference>
<dbReference type="PANTHER" id="PTHR35908:SF1">
    <property type="entry name" value="CONSERVED PROTEIN"/>
    <property type="match status" value="1"/>
</dbReference>
<proteinExistence type="predicted"/>
<feature type="domain" description="Glyoxalase-like" evidence="1">
    <location>
        <begin position="9"/>
        <end position="112"/>
    </location>
</feature>
<evidence type="ECO:0000259" key="1">
    <source>
        <dbReference type="Pfam" id="PF18029"/>
    </source>
</evidence>